<dbReference type="Pfam" id="PF00072">
    <property type="entry name" value="Response_reg"/>
    <property type="match status" value="1"/>
</dbReference>
<evidence type="ECO:0000313" key="5">
    <source>
        <dbReference type="EMBL" id="HGS86393.1"/>
    </source>
</evidence>
<dbReference type="AlphaFoldDB" id="A0A7C4Q2M2"/>
<dbReference type="PROSITE" id="PS50110">
    <property type="entry name" value="RESPONSE_REGULATORY"/>
    <property type="match status" value="1"/>
</dbReference>
<feature type="coiled-coil region" evidence="3">
    <location>
        <begin position="147"/>
        <end position="210"/>
    </location>
</feature>
<dbReference type="SUPFAM" id="SSF52172">
    <property type="entry name" value="CheY-like"/>
    <property type="match status" value="1"/>
</dbReference>
<sequence length="216" mass="24433">MNIPSGPILVVEDNANVLELIETTLRFKGYPVVTARNGQEALERIAQEKPALIITDILMPKMDGYSLAHALRKDPATRRIPFIFISATYLTPEDKAFAYSLGAAHFIEKPLDPEDFLLTVAEVLTRQMATGTLHSPMDDEDFYEGYRERLESKLRHKQTQISRTERLLSTLPPAQKPAFEALLAQAIADRDEIQTELDQLLKTLEEFKGRQPPSKK</sequence>
<reference evidence="5" key="1">
    <citation type="journal article" date="2020" name="mSystems">
        <title>Genome- and Community-Level Interaction Insights into Carbon Utilization and Element Cycling Functions of Hydrothermarchaeota in Hydrothermal Sediment.</title>
        <authorList>
            <person name="Zhou Z."/>
            <person name="Liu Y."/>
            <person name="Xu W."/>
            <person name="Pan J."/>
            <person name="Luo Z.H."/>
            <person name="Li M."/>
        </authorList>
    </citation>
    <scope>NUCLEOTIDE SEQUENCE [LARGE SCALE GENOMIC DNA]</scope>
    <source>
        <strain evidence="5">SpSt-556</strain>
    </source>
</reference>
<gene>
    <name evidence="5" type="ORF">ENT17_02125</name>
</gene>
<dbReference type="PANTHER" id="PTHR44591">
    <property type="entry name" value="STRESS RESPONSE REGULATOR PROTEIN 1"/>
    <property type="match status" value="1"/>
</dbReference>
<proteinExistence type="predicted"/>
<comment type="caution">
    <text evidence="5">The sequence shown here is derived from an EMBL/GenBank/DDBJ whole genome shotgun (WGS) entry which is preliminary data.</text>
</comment>
<evidence type="ECO:0000256" key="1">
    <source>
        <dbReference type="ARBA" id="ARBA00022553"/>
    </source>
</evidence>
<evidence type="ECO:0000256" key="2">
    <source>
        <dbReference type="PROSITE-ProRule" id="PRU00169"/>
    </source>
</evidence>
<dbReference type="EMBL" id="DSXR01000030">
    <property type="protein sequence ID" value="HGS86393.1"/>
    <property type="molecule type" value="Genomic_DNA"/>
</dbReference>
<feature type="domain" description="Response regulatory" evidence="4">
    <location>
        <begin position="7"/>
        <end position="124"/>
    </location>
</feature>
<keyword evidence="3" id="KW-0175">Coiled coil</keyword>
<evidence type="ECO:0000259" key="4">
    <source>
        <dbReference type="PROSITE" id="PS50110"/>
    </source>
</evidence>
<evidence type="ECO:0000256" key="3">
    <source>
        <dbReference type="SAM" id="Coils"/>
    </source>
</evidence>
<name>A0A7C4Q2M2_9CHLR</name>
<organism evidence="5">
    <name type="scientific">Bellilinea caldifistulae</name>
    <dbReference type="NCBI Taxonomy" id="360411"/>
    <lineage>
        <taxon>Bacteria</taxon>
        <taxon>Bacillati</taxon>
        <taxon>Chloroflexota</taxon>
        <taxon>Anaerolineae</taxon>
        <taxon>Anaerolineales</taxon>
        <taxon>Anaerolineaceae</taxon>
        <taxon>Bellilinea</taxon>
    </lineage>
</organism>
<accession>A0A7C4Q2M2</accession>
<dbReference type="InterPro" id="IPR001789">
    <property type="entry name" value="Sig_transdc_resp-reg_receiver"/>
</dbReference>
<dbReference type="Gene3D" id="3.40.50.2300">
    <property type="match status" value="1"/>
</dbReference>
<dbReference type="SMART" id="SM00448">
    <property type="entry name" value="REC"/>
    <property type="match status" value="1"/>
</dbReference>
<dbReference type="PANTHER" id="PTHR44591:SF3">
    <property type="entry name" value="RESPONSE REGULATORY DOMAIN-CONTAINING PROTEIN"/>
    <property type="match status" value="1"/>
</dbReference>
<protein>
    <submittedName>
        <fullName evidence="5">Response regulator</fullName>
    </submittedName>
</protein>
<dbReference type="InterPro" id="IPR050595">
    <property type="entry name" value="Bact_response_regulator"/>
</dbReference>
<dbReference type="InterPro" id="IPR011006">
    <property type="entry name" value="CheY-like_superfamily"/>
</dbReference>
<feature type="modified residue" description="4-aspartylphosphate" evidence="2">
    <location>
        <position position="56"/>
    </location>
</feature>
<keyword evidence="1 2" id="KW-0597">Phosphoprotein</keyword>
<dbReference type="GO" id="GO:0000160">
    <property type="term" value="P:phosphorelay signal transduction system"/>
    <property type="evidence" value="ECO:0007669"/>
    <property type="project" value="InterPro"/>
</dbReference>